<protein>
    <recommendedName>
        <fullName evidence="4">Lysozyme inhibitor LprI N-terminal domain-containing protein</fullName>
    </recommendedName>
</protein>
<accession>A0ABZ0HVX5</accession>
<evidence type="ECO:0000256" key="1">
    <source>
        <dbReference type="SAM" id="SignalP"/>
    </source>
</evidence>
<name>A0ABZ0HVX5_9HYPH</name>
<proteinExistence type="predicted"/>
<feature type="signal peptide" evidence="1">
    <location>
        <begin position="1"/>
        <end position="20"/>
    </location>
</feature>
<organism evidence="2 3">
    <name type="scientific">Methylocapsa polymorpha</name>
    <dbReference type="NCBI Taxonomy" id="3080828"/>
    <lineage>
        <taxon>Bacteria</taxon>
        <taxon>Pseudomonadati</taxon>
        <taxon>Pseudomonadota</taxon>
        <taxon>Alphaproteobacteria</taxon>
        <taxon>Hyphomicrobiales</taxon>
        <taxon>Beijerinckiaceae</taxon>
        <taxon>Methylocapsa</taxon>
    </lineage>
</organism>
<dbReference type="EMBL" id="CP136862">
    <property type="protein sequence ID" value="WOJ91045.1"/>
    <property type="molecule type" value="Genomic_DNA"/>
</dbReference>
<dbReference type="RefSeq" id="WP_407340634.1">
    <property type="nucleotide sequence ID" value="NZ_CP136862.1"/>
</dbReference>
<evidence type="ECO:0008006" key="4">
    <source>
        <dbReference type="Google" id="ProtNLM"/>
    </source>
</evidence>
<reference evidence="2 3" key="1">
    <citation type="submission" date="2023-10" db="EMBL/GenBank/DDBJ databases">
        <title>Novel methanotroph of the genus Methylocapsa from a subarctic wetland.</title>
        <authorList>
            <person name="Belova S.E."/>
            <person name="Oshkin I.Y."/>
            <person name="Miroshnikov K."/>
            <person name="Dedysh S.N."/>
        </authorList>
    </citation>
    <scope>NUCLEOTIDE SEQUENCE [LARGE SCALE GENOMIC DNA]</scope>
    <source>
        <strain evidence="2 3">RX1</strain>
    </source>
</reference>
<gene>
    <name evidence="2" type="ORF">RZS28_07115</name>
</gene>
<sequence length="102" mass="11342">MNWRAVPLMCLPLAASPALAQGAPHYSVEKICEAAKADPIGSATSAYDDCMRDETRAREQIEKQWNSFSAQSRQTCVPMEESESTSSYTYVLTCLQEENSEE</sequence>
<feature type="chain" id="PRO_5045820018" description="Lysozyme inhibitor LprI N-terminal domain-containing protein" evidence="1">
    <location>
        <begin position="21"/>
        <end position="102"/>
    </location>
</feature>
<keyword evidence="3" id="KW-1185">Reference proteome</keyword>
<keyword evidence="1" id="KW-0732">Signal</keyword>
<evidence type="ECO:0000313" key="3">
    <source>
        <dbReference type="Proteomes" id="UP001626536"/>
    </source>
</evidence>
<evidence type="ECO:0000313" key="2">
    <source>
        <dbReference type="EMBL" id="WOJ91045.1"/>
    </source>
</evidence>
<dbReference type="Proteomes" id="UP001626536">
    <property type="component" value="Chromosome"/>
</dbReference>